<name>A0AAI8Z4K5_9PEZI</name>
<gene>
    <name evidence="2" type="ORF">LECACI_7A007557</name>
</gene>
<dbReference type="InterPro" id="IPR001810">
    <property type="entry name" value="F-box_dom"/>
</dbReference>
<dbReference type="SMART" id="SM00256">
    <property type="entry name" value="FBOX"/>
    <property type="match status" value="1"/>
</dbReference>
<reference evidence="2" key="1">
    <citation type="submission" date="2023-11" db="EMBL/GenBank/DDBJ databases">
        <authorList>
            <person name="Alioto T."/>
            <person name="Alioto T."/>
            <person name="Gomez Garrido J."/>
        </authorList>
    </citation>
    <scope>NUCLEOTIDE SEQUENCE</scope>
</reference>
<dbReference type="PROSITE" id="PS50181">
    <property type="entry name" value="FBOX"/>
    <property type="match status" value="1"/>
</dbReference>
<dbReference type="Proteomes" id="UP001296104">
    <property type="component" value="Unassembled WGS sequence"/>
</dbReference>
<accession>A0AAI8Z4K5</accession>
<keyword evidence="3" id="KW-1185">Reference proteome</keyword>
<proteinExistence type="predicted"/>
<comment type="caution">
    <text evidence="2">The sequence shown here is derived from an EMBL/GenBank/DDBJ whole genome shotgun (WGS) entry which is preliminary data.</text>
</comment>
<dbReference type="InterPro" id="IPR036047">
    <property type="entry name" value="F-box-like_dom_sf"/>
</dbReference>
<evidence type="ECO:0000313" key="2">
    <source>
        <dbReference type="EMBL" id="CAK4032399.1"/>
    </source>
</evidence>
<evidence type="ECO:0000313" key="3">
    <source>
        <dbReference type="Proteomes" id="UP001296104"/>
    </source>
</evidence>
<dbReference type="AlphaFoldDB" id="A0AAI8Z4K5"/>
<dbReference type="EMBL" id="CAVMBE010000063">
    <property type="protein sequence ID" value="CAK4032399.1"/>
    <property type="molecule type" value="Genomic_DNA"/>
</dbReference>
<protein>
    <recommendedName>
        <fullName evidence="1">F-box domain-containing protein</fullName>
    </recommendedName>
</protein>
<dbReference type="Pfam" id="PF00646">
    <property type="entry name" value="F-box"/>
    <property type="match status" value="1"/>
</dbReference>
<evidence type="ECO:0000259" key="1">
    <source>
        <dbReference type="PROSITE" id="PS50181"/>
    </source>
</evidence>
<dbReference type="SUPFAM" id="SSF81383">
    <property type="entry name" value="F-box domain"/>
    <property type="match status" value="1"/>
</dbReference>
<feature type="domain" description="F-box" evidence="1">
    <location>
        <begin position="4"/>
        <end position="53"/>
    </location>
</feature>
<organism evidence="2 3">
    <name type="scientific">Lecanosticta acicola</name>
    <dbReference type="NCBI Taxonomy" id="111012"/>
    <lineage>
        <taxon>Eukaryota</taxon>
        <taxon>Fungi</taxon>
        <taxon>Dikarya</taxon>
        <taxon>Ascomycota</taxon>
        <taxon>Pezizomycotina</taxon>
        <taxon>Dothideomycetes</taxon>
        <taxon>Dothideomycetidae</taxon>
        <taxon>Mycosphaerellales</taxon>
        <taxon>Mycosphaerellaceae</taxon>
        <taxon>Lecanosticta</taxon>
    </lineage>
</organism>
<sequence>MAEVSPILNVPLEILQYIFDYLPDTDLPNLRLVSRDMSTAVFDMFAENYLETLYCFFPNPKRLLRLKALSSTPHLVRKIRAVKFCLVALESTDLCDIPTVPNKPDGAMSWECHLKKAQEGDFERYLAQEQNLHFEPSDQSLLSSIFLDLAKTECVKVSLFLHGLHEPDTKLFTNNAAVVSGILNTPGLPSLHNLFVECVDWRLEDAVKVLQHSQQTLRAVVLDSCGLIGEATPWTEVFEGLLACPNLEYLVCAQLFDTSVLFLTAQLVGASGECVLEREAEGHHDVQRALEENIVYGLPYDSE</sequence>